<feature type="binding site" evidence="6">
    <location>
        <position position="361"/>
    </location>
    <ligand>
        <name>alpha-maltose 1-phosphate</name>
        <dbReference type="ChEBI" id="CHEBI:63576"/>
    </ligand>
</feature>
<sequence length="681" mass="76248">MTATPLSTAPQSPIGRIPVLDVEPLVDGGARPTKSVVGEDFVVTATVLREGHDAVGASVVLTDPDGVDHVATMVCTNVGLDLWEATVRADRPGMWTFRVEGWSDPFGTWEHDATIKVRADVDTDLMLAEGALFLERAAATPERSAAGAAVLREGVAALRDETRPPQVRLSAITHGPVHDELLGTPVRDLVSASTAYPLLVERELALCGAWYEFFPRSEGAVYDEETHTWRSGTLRTAAQRLKAVAGMGFDVIYLTPIHPIGQAAKKGPNNTLDASPEDPGSPYAIGSPDGGHDAIHPDLGTFDDFDFFVEQARGLGLEVALDIALQCSPDHPWVVEHPEWFTTRADGTIAFAENPPKKYQDIYPMNFDNDPAGAYAEVRRMVQVWIDHGVTLFRVDNPHTKPVEFWQWLIQDVARNHPEIIWLSEAFTKPAMMRTLGKVGFQQSYTYYAWRNTKPELQEYVEELATETAHYMRPSFWPTTHDILTPYMQFGGPAAWKLRAALAGTLVPTYGIYAGYELMEHVARPGAEEQIDNEKYQYKNRHWEDFEPGGSREGQSLAWYLRRLNEIRRAHPALQWLRNVTFHHVDDENIMAFSKRRVVPADAGTGAPAHEDVVIVIANLDPHSTRWSRVVFDMPALGLHPDEGFRAHDLITDQWWDFLRESMVHLGPDHEPVHIIELKRY</sequence>
<keyword evidence="2 6" id="KW-0328">Glycosyltransferase</keyword>
<reference evidence="8 9" key="1">
    <citation type="submission" date="2013-08" db="EMBL/GenBank/DDBJ databases">
        <title>The genome sequence of Knoellia aerolata.</title>
        <authorList>
            <person name="Zhu W."/>
            <person name="Wang G."/>
        </authorList>
    </citation>
    <scope>NUCLEOTIDE SEQUENCE [LARGE SCALE GENOMIC DNA]</scope>
    <source>
        <strain evidence="8 9">DSM 18566</strain>
    </source>
</reference>
<feature type="binding site" evidence="6">
    <location>
        <begin position="535"/>
        <end position="536"/>
    </location>
    <ligand>
        <name>alpha-maltose 1-phosphate</name>
        <dbReference type="ChEBI" id="CHEBI:63576"/>
    </ligand>
</feature>
<dbReference type="GO" id="GO:0030979">
    <property type="term" value="P:alpha-glucan biosynthetic process"/>
    <property type="evidence" value="ECO:0007669"/>
    <property type="project" value="UniProtKB-UniRule"/>
</dbReference>
<feature type="active site" description="Nucleophile" evidence="6">
    <location>
        <position position="396"/>
    </location>
</feature>
<accession>A0A0A0K0T1</accession>
<dbReference type="Gene3D" id="1.20.58.80">
    <property type="entry name" value="Phosphotransferase system, lactose/cellobiose-type IIA subunit"/>
    <property type="match status" value="1"/>
</dbReference>
<feature type="binding site" evidence="6">
    <location>
        <position position="326"/>
    </location>
    <ligand>
        <name>alpha-maltose 1-phosphate</name>
        <dbReference type="ChEBI" id="CHEBI:63576"/>
    </ligand>
</feature>
<feature type="binding site" evidence="6">
    <location>
        <position position="266"/>
    </location>
    <ligand>
        <name>alpha-maltose 1-phosphate</name>
        <dbReference type="ChEBI" id="CHEBI:63576"/>
    </ligand>
</feature>
<evidence type="ECO:0000256" key="5">
    <source>
        <dbReference type="ARBA" id="ARBA00048735"/>
    </source>
</evidence>
<feature type="binding site" evidence="6">
    <location>
        <position position="397"/>
    </location>
    <ligand>
        <name>alpha-maltose 1-phosphate</name>
        <dbReference type="ChEBI" id="CHEBI:63576"/>
    </ligand>
</feature>
<dbReference type="InterPro" id="IPR013780">
    <property type="entry name" value="Glyco_hydro_b"/>
</dbReference>
<dbReference type="Gene3D" id="2.60.40.10">
    <property type="entry name" value="Immunoglobulins"/>
    <property type="match status" value="1"/>
</dbReference>
<proteinExistence type="inferred from homology"/>
<dbReference type="GO" id="GO:0016758">
    <property type="term" value="F:hexosyltransferase activity"/>
    <property type="evidence" value="ECO:0007669"/>
    <property type="project" value="UniProtKB-UniRule"/>
</dbReference>
<keyword evidence="4 6" id="KW-0119">Carbohydrate metabolism</keyword>
<evidence type="ECO:0000256" key="2">
    <source>
        <dbReference type="ARBA" id="ARBA00022676"/>
    </source>
</evidence>
<dbReference type="SMART" id="SM00642">
    <property type="entry name" value="Aamy"/>
    <property type="match status" value="1"/>
</dbReference>
<dbReference type="EMBL" id="AVPL01000003">
    <property type="protein sequence ID" value="KGN42599.1"/>
    <property type="molecule type" value="Genomic_DNA"/>
</dbReference>
<dbReference type="SUPFAM" id="SSF51445">
    <property type="entry name" value="(Trans)glycosidases"/>
    <property type="match status" value="1"/>
</dbReference>
<dbReference type="InterPro" id="IPR017853">
    <property type="entry name" value="GH"/>
</dbReference>
<dbReference type="Gene3D" id="2.60.40.1180">
    <property type="entry name" value="Golgi alpha-mannosidase II"/>
    <property type="match status" value="1"/>
</dbReference>
<dbReference type="Pfam" id="PF21702">
    <property type="entry name" value="GLGE_C"/>
    <property type="match status" value="1"/>
</dbReference>
<dbReference type="RefSeq" id="WP_035932435.1">
    <property type="nucleotide sequence ID" value="NZ_AVPL01000003.1"/>
</dbReference>
<dbReference type="Proteomes" id="UP000030013">
    <property type="component" value="Unassembled WGS sequence"/>
</dbReference>
<dbReference type="Pfam" id="PF11896">
    <property type="entry name" value="GlgE_dom_N_S"/>
    <property type="match status" value="1"/>
</dbReference>
<feature type="active site" description="Proton donor" evidence="6">
    <location>
        <position position="425"/>
    </location>
</feature>
<dbReference type="HAMAP" id="MF_02124">
    <property type="entry name" value="GlgE"/>
    <property type="match status" value="1"/>
</dbReference>
<evidence type="ECO:0000256" key="1">
    <source>
        <dbReference type="ARBA" id="ARBA00011738"/>
    </source>
</evidence>
<dbReference type="PANTHER" id="PTHR47786">
    <property type="entry name" value="ALPHA-1,4-GLUCAN:MALTOSE-1-PHOSPHATE MALTOSYLTRANSFERASE"/>
    <property type="match status" value="1"/>
</dbReference>
<comment type="subunit">
    <text evidence="1 6">Homodimer.</text>
</comment>
<dbReference type="CDD" id="cd11344">
    <property type="entry name" value="AmyAc_GlgE_like"/>
    <property type="match status" value="1"/>
</dbReference>
<dbReference type="STRING" id="1385519.N801_13675"/>
<dbReference type="EC" id="2.4.99.16" evidence="6"/>
<evidence type="ECO:0000313" key="9">
    <source>
        <dbReference type="Proteomes" id="UP000030013"/>
    </source>
</evidence>
<evidence type="ECO:0000256" key="6">
    <source>
        <dbReference type="HAMAP-Rule" id="MF_02124"/>
    </source>
</evidence>
<dbReference type="InterPro" id="IPR049171">
    <property type="entry name" value="GLGE_C"/>
</dbReference>
<protein>
    <recommendedName>
        <fullName evidence="6">Alpha-1,4-glucan:maltose-1-phosphate maltosyltransferase</fullName>
        <shortName evidence="6">GMPMT</shortName>
        <ecNumber evidence="6">2.4.99.16</ecNumber>
    </recommendedName>
    <alternativeName>
        <fullName evidence="6">(1-&gt;4)-alpha-D-glucan:maltose-1-phosphate alpha-D-maltosyltransferase</fullName>
    </alternativeName>
</protein>
<dbReference type="InterPro" id="IPR006047">
    <property type="entry name" value="GH13_cat_dom"/>
</dbReference>
<evidence type="ECO:0000313" key="8">
    <source>
        <dbReference type="EMBL" id="KGN42599.1"/>
    </source>
</evidence>
<organism evidence="8 9">
    <name type="scientific">Knoellia aerolata DSM 18566</name>
    <dbReference type="NCBI Taxonomy" id="1385519"/>
    <lineage>
        <taxon>Bacteria</taxon>
        <taxon>Bacillati</taxon>
        <taxon>Actinomycetota</taxon>
        <taxon>Actinomycetes</taxon>
        <taxon>Micrococcales</taxon>
        <taxon>Intrasporangiaceae</taxon>
        <taxon>Knoellia</taxon>
    </lineage>
</organism>
<dbReference type="InterPro" id="IPR013783">
    <property type="entry name" value="Ig-like_fold"/>
</dbReference>
<dbReference type="InterPro" id="IPR026585">
    <property type="entry name" value="GlgE"/>
</dbReference>
<keyword evidence="3 6" id="KW-0808">Transferase</keyword>
<comment type="similarity">
    <text evidence="6">Belongs to the glycosyl hydrolase 13 family. GlgE subfamily.</text>
</comment>
<dbReference type="PANTHER" id="PTHR47786:SF2">
    <property type="entry name" value="GLYCOSYL HYDROLASE FAMILY 13 CATALYTIC DOMAIN-CONTAINING PROTEIN"/>
    <property type="match status" value="1"/>
</dbReference>
<dbReference type="GO" id="GO:0004553">
    <property type="term" value="F:hydrolase activity, hydrolyzing O-glycosyl compounds"/>
    <property type="evidence" value="ECO:0007669"/>
    <property type="project" value="InterPro"/>
</dbReference>
<gene>
    <name evidence="6" type="primary">glgE</name>
    <name evidence="8" type="ORF">N801_13675</name>
</gene>
<evidence type="ECO:0000256" key="3">
    <source>
        <dbReference type="ARBA" id="ARBA00022679"/>
    </source>
</evidence>
<comment type="function">
    <text evidence="6">Maltosyltransferase that uses maltose 1-phosphate (M1P) as the sugar donor to elongate linear or branched alpha-(1-&gt;4)-glucans. Is involved in a branched alpha-glucan biosynthetic pathway from trehalose, together with TreS, Mak and GlgB.</text>
</comment>
<feature type="domain" description="Glycosyl hydrolase family 13 catalytic" evidence="7">
    <location>
        <begin position="208"/>
        <end position="568"/>
    </location>
</feature>
<dbReference type="AlphaFoldDB" id="A0A0A0K0T1"/>
<comment type="caution">
    <text evidence="8">The sequence shown here is derived from an EMBL/GenBank/DDBJ whole genome shotgun (WGS) entry which is preliminary data.</text>
</comment>
<name>A0A0A0K0T1_9MICO</name>
<evidence type="ECO:0000259" key="7">
    <source>
        <dbReference type="SMART" id="SM00642"/>
    </source>
</evidence>
<dbReference type="eggNOG" id="COG0366">
    <property type="taxonomic scope" value="Bacteria"/>
</dbReference>
<dbReference type="OrthoDB" id="9805159at2"/>
<dbReference type="Gene3D" id="3.20.20.80">
    <property type="entry name" value="Glycosidases"/>
    <property type="match status" value="1"/>
</dbReference>
<keyword evidence="9" id="KW-1185">Reference proteome</keyword>
<evidence type="ECO:0000256" key="4">
    <source>
        <dbReference type="ARBA" id="ARBA00023277"/>
    </source>
</evidence>
<comment type="catalytic activity">
    <reaction evidence="5 6">
        <text>alpha-maltose 1-phosphate + [(1-&gt;4)-alpha-D-glucosyl](n) = [(1-&gt;4)-alpha-D-glucosyl](n+2) + phosphate</text>
        <dbReference type="Rhea" id="RHEA:42692"/>
        <dbReference type="Rhea" id="RHEA-COMP:9584"/>
        <dbReference type="Rhea" id="RHEA-COMP:10183"/>
        <dbReference type="ChEBI" id="CHEBI:15444"/>
        <dbReference type="ChEBI" id="CHEBI:43474"/>
        <dbReference type="ChEBI" id="CHEBI:63576"/>
        <dbReference type="EC" id="2.4.99.16"/>
    </reaction>
</comment>
<dbReference type="InterPro" id="IPR021828">
    <property type="entry name" value="GlgE_dom_N/S"/>
</dbReference>
<feature type="site" description="Transition state stabilizer" evidence="6">
    <location>
        <position position="482"/>
    </location>
</feature>